<proteinExistence type="predicted"/>
<keyword evidence="3" id="KW-1185">Reference proteome</keyword>
<sequence>MESKPLAASRLGRTGSKTLMSSLGECRNEAHVIEPFCHSGSVPPLLSLSREAGNNKRHLRALRRERRRAEAQMNLTLTTPQISYTTLPVVSSRSSLMTAIVGYVSEGNDVEYREIIMDFVG</sequence>
<gene>
    <name evidence="2" type="ORF">CRENBAI_004623</name>
</gene>
<accession>A0AAV9SFP0</accession>
<protein>
    <submittedName>
        <fullName evidence="2">Uncharacterized protein</fullName>
    </submittedName>
</protein>
<feature type="coiled-coil region" evidence="1">
    <location>
        <begin position="52"/>
        <end position="79"/>
    </location>
</feature>
<dbReference type="EMBL" id="JAHHUM010000417">
    <property type="protein sequence ID" value="KAK5619948.1"/>
    <property type="molecule type" value="Genomic_DNA"/>
</dbReference>
<organism evidence="2 3">
    <name type="scientific">Crenichthys baileyi</name>
    <name type="common">White River springfish</name>
    <dbReference type="NCBI Taxonomy" id="28760"/>
    <lineage>
        <taxon>Eukaryota</taxon>
        <taxon>Metazoa</taxon>
        <taxon>Chordata</taxon>
        <taxon>Craniata</taxon>
        <taxon>Vertebrata</taxon>
        <taxon>Euteleostomi</taxon>
        <taxon>Actinopterygii</taxon>
        <taxon>Neopterygii</taxon>
        <taxon>Teleostei</taxon>
        <taxon>Neoteleostei</taxon>
        <taxon>Acanthomorphata</taxon>
        <taxon>Ovalentaria</taxon>
        <taxon>Atherinomorphae</taxon>
        <taxon>Cyprinodontiformes</taxon>
        <taxon>Goodeidae</taxon>
        <taxon>Crenichthys</taxon>
    </lineage>
</organism>
<evidence type="ECO:0000313" key="3">
    <source>
        <dbReference type="Proteomes" id="UP001311232"/>
    </source>
</evidence>
<name>A0AAV9SFP0_9TELE</name>
<keyword evidence="1" id="KW-0175">Coiled coil</keyword>
<dbReference type="Proteomes" id="UP001311232">
    <property type="component" value="Unassembled WGS sequence"/>
</dbReference>
<comment type="caution">
    <text evidence="2">The sequence shown here is derived from an EMBL/GenBank/DDBJ whole genome shotgun (WGS) entry which is preliminary data.</text>
</comment>
<evidence type="ECO:0000313" key="2">
    <source>
        <dbReference type="EMBL" id="KAK5619948.1"/>
    </source>
</evidence>
<dbReference type="AlphaFoldDB" id="A0AAV9SFP0"/>
<reference evidence="2 3" key="1">
    <citation type="submission" date="2021-06" db="EMBL/GenBank/DDBJ databases">
        <authorList>
            <person name="Palmer J.M."/>
        </authorList>
    </citation>
    <scope>NUCLEOTIDE SEQUENCE [LARGE SCALE GENOMIC DNA]</scope>
    <source>
        <strain evidence="2 3">MEX-2019</strain>
        <tissue evidence="2">Muscle</tissue>
    </source>
</reference>
<evidence type="ECO:0000256" key="1">
    <source>
        <dbReference type="SAM" id="Coils"/>
    </source>
</evidence>